<sequence length="708" mass="80727">MHQEGAKHVHLNENKVRMREAKLLKALKELTSIIEYGMAQSKSNIEIEEIVNEIYASNKHIISENNDFDGSLTLTAEMEQLLEKLKSKIKEMGNTSFDIHEGRLIVDPNLHPVLDDLRIERSRLEMEIKQKRDIQAHEKEVNADDKIKVSERKTTRPTKPDKPTHTEEKQILLQSSAFDGDEQFWSARAVVPPLPDAVYDPQPPGAQGENGEGVKTDYKNESDNRKYEEGMRKHSFNEYASSLISVRRSLPMHKASGCKTIPTSGLQPTSVIICFHNEAWSVLLRTVHSVLDRSPPELIKEIILIDDFSNMDHLKEPLVYYMSLLKKVRIIRTRRREGLIRARLVGVGASRAPVLTFLDSHIECFPGWLEPLLDRVSADPTVVVAPEISMISATQFSVGFGSGGSMGILQFPELTFNWMGLPAREKKRRASLADPIRTPTIAGGLFSINKEFFFKMGTYDEGMDIWGYENVEISLRIWMCGGSLEIHPCSTVAHVFRSKSPYDWGRSYSEILRHNAVRLAEVWLDDYKHFYYESIAYQLGNYGNVTDRKMLRERLKCHSFQWYIDNVFPEVKLPVKSRLVGQFKAALAPNLCLDSMSPVASGNEVKLYQCHDVNGNQLWRYTVLDTLSIGTGCLTYWQSNTSMLTFNECQGNKPGQKWTRLEDGRFIANSTQLCLTRNPPISLSLATCDTKNKDQFWDFVKAFEVQLH</sequence>
<dbReference type="GO" id="GO:0000139">
    <property type="term" value="C:Golgi membrane"/>
    <property type="evidence" value="ECO:0007669"/>
    <property type="project" value="UniProtKB-SubCell"/>
</dbReference>
<dbReference type="GO" id="GO:0046872">
    <property type="term" value="F:metal ion binding"/>
    <property type="evidence" value="ECO:0007669"/>
    <property type="project" value="UniProtKB-KW"/>
</dbReference>
<evidence type="ECO:0000256" key="13">
    <source>
        <dbReference type="ARBA" id="ARBA00023136"/>
    </source>
</evidence>
<proteinExistence type="inferred from homology"/>
<protein>
    <recommendedName>
        <fullName evidence="16">Polypeptide N-acetylgalactosaminyltransferase</fullName>
        <ecNumber evidence="16">2.4.1.-</ecNumber>
    </recommendedName>
    <alternativeName>
        <fullName evidence="16">Protein-UDP acetylgalactosaminyltransferase</fullName>
    </alternativeName>
</protein>
<evidence type="ECO:0000256" key="18">
    <source>
        <dbReference type="SAM" id="MobiDB-lite"/>
    </source>
</evidence>
<evidence type="ECO:0000256" key="3">
    <source>
        <dbReference type="ARBA" id="ARBA00004922"/>
    </source>
</evidence>
<accession>A0A9D4HLA4</accession>
<dbReference type="EC" id="2.4.1.-" evidence="16"/>
<evidence type="ECO:0000313" key="21">
    <source>
        <dbReference type="Proteomes" id="UP000828390"/>
    </source>
</evidence>
<keyword evidence="5 16" id="KW-0328">Glycosyltransferase</keyword>
<dbReference type="SUPFAM" id="SSF53448">
    <property type="entry name" value="Nucleotide-diphospho-sugar transferases"/>
    <property type="match status" value="1"/>
</dbReference>
<keyword evidence="12 16" id="KW-0333">Golgi apparatus</keyword>
<keyword evidence="7" id="KW-0812">Transmembrane</keyword>
<dbReference type="Proteomes" id="UP000828390">
    <property type="component" value="Unassembled WGS sequence"/>
</dbReference>
<reference evidence="20" key="2">
    <citation type="submission" date="2020-11" db="EMBL/GenBank/DDBJ databases">
        <authorList>
            <person name="McCartney M.A."/>
            <person name="Auch B."/>
            <person name="Kono T."/>
            <person name="Mallez S."/>
            <person name="Becker A."/>
            <person name="Gohl D.M."/>
            <person name="Silverstein K.A.T."/>
            <person name="Koren S."/>
            <person name="Bechman K.B."/>
            <person name="Herman A."/>
            <person name="Abrahante J.E."/>
            <person name="Garbe J."/>
        </authorList>
    </citation>
    <scope>NUCLEOTIDE SEQUENCE</scope>
    <source>
        <strain evidence="20">Duluth1</strain>
        <tissue evidence="20">Whole animal</tissue>
    </source>
</reference>
<dbReference type="AlphaFoldDB" id="A0A9D4HLA4"/>
<evidence type="ECO:0000256" key="11">
    <source>
        <dbReference type="ARBA" id="ARBA00022989"/>
    </source>
</evidence>
<dbReference type="CDD" id="cd02510">
    <property type="entry name" value="pp-GalNAc-T"/>
    <property type="match status" value="1"/>
</dbReference>
<reference evidence="20" key="1">
    <citation type="journal article" date="2019" name="bioRxiv">
        <title>The Genome of the Zebra Mussel, Dreissena polymorpha: A Resource for Invasive Species Research.</title>
        <authorList>
            <person name="McCartney M.A."/>
            <person name="Auch B."/>
            <person name="Kono T."/>
            <person name="Mallez S."/>
            <person name="Zhang Y."/>
            <person name="Obille A."/>
            <person name="Becker A."/>
            <person name="Abrahante J.E."/>
            <person name="Garbe J."/>
            <person name="Badalamenti J.P."/>
            <person name="Herman A."/>
            <person name="Mangelson H."/>
            <person name="Liachko I."/>
            <person name="Sullivan S."/>
            <person name="Sone E.D."/>
            <person name="Koren S."/>
            <person name="Silverstein K.A.T."/>
            <person name="Beckman K.B."/>
            <person name="Gohl D.M."/>
        </authorList>
    </citation>
    <scope>NUCLEOTIDE SEQUENCE</scope>
    <source>
        <strain evidence="20">Duluth1</strain>
        <tissue evidence="20">Whole animal</tissue>
    </source>
</reference>
<dbReference type="InterPro" id="IPR035992">
    <property type="entry name" value="Ricin_B-like_lectins"/>
</dbReference>
<evidence type="ECO:0000256" key="4">
    <source>
        <dbReference type="ARBA" id="ARBA00005680"/>
    </source>
</evidence>
<keyword evidence="6 16" id="KW-0808">Transferase</keyword>
<evidence type="ECO:0000256" key="1">
    <source>
        <dbReference type="ARBA" id="ARBA00001936"/>
    </source>
</evidence>
<keyword evidence="8" id="KW-0479">Metal-binding</keyword>
<feature type="coiled-coil region" evidence="17">
    <location>
        <begin position="75"/>
        <end position="134"/>
    </location>
</feature>
<keyword evidence="13" id="KW-0472">Membrane</keyword>
<dbReference type="PROSITE" id="PS50231">
    <property type="entry name" value="RICIN_B_LECTIN"/>
    <property type="match status" value="1"/>
</dbReference>
<evidence type="ECO:0000256" key="16">
    <source>
        <dbReference type="RuleBase" id="RU361242"/>
    </source>
</evidence>
<dbReference type="InterPro" id="IPR045885">
    <property type="entry name" value="GalNAc-T"/>
</dbReference>
<keyword evidence="9 16" id="KW-0430">Lectin</keyword>
<evidence type="ECO:0000256" key="15">
    <source>
        <dbReference type="ARBA" id="ARBA00023211"/>
    </source>
</evidence>
<organism evidence="20 21">
    <name type="scientific">Dreissena polymorpha</name>
    <name type="common">Zebra mussel</name>
    <name type="synonym">Mytilus polymorpha</name>
    <dbReference type="NCBI Taxonomy" id="45954"/>
    <lineage>
        <taxon>Eukaryota</taxon>
        <taxon>Metazoa</taxon>
        <taxon>Spiralia</taxon>
        <taxon>Lophotrochozoa</taxon>
        <taxon>Mollusca</taxon>
        <taxon>Bivalvia</taxon>
        <taxon>Autobranchia</taxon>
        <taxon>Heteroconchia</taxon>
        <taxon>Euheterodonta</taxon>
        <taxon>Imparidentia</taxon>
        <taxon>Neoheterodontei</taxon>
        <taxon>Myida</taxon>
        <taxon>Dreissenoidea</taxon>
        <taxon>Dreissenidae</taxon>
        <taxon>Dreissena</taxon>
    </lineage>
</organism>
<dbReference type="FunFam" id="3.90.550.10:FF:000021">
    <property type="entry name" value="Polypeptide N-acetylgalactosaminyltransferase"/>
    <property type="match status" value="1"/>
</dbReference>
<dbReference type="Gene3D" id="2.80.10.50">
    <property type="match status" value="1"/>
</dbReference>
<keyword evidence="11" id="KW-1133">Transmembrane helix</keyword>
<keyword evidence="15 16" id="KW-0464">Manganese</keyword>
<dbReference type="SUPFAM" id="SSF50370">
    <property type="entry name" value="Ricin B-like lectins"/>
    <property type="match status" value="1"/>
</dbReference>
<evidence type="ECO:0000256" key="2">
    <source>
        <dbReference type="ARBA" id="ARBA00004323"/>
    </source>
</evidence>
<name>A0A9D4HLA4_DREPO</name>
<comment type="pathway">
    <text evidence="3 16">Protein modification; protein glycosylation.</text>
</comment>
<dbReference type="Pfam" id="PF00535">
    <property type="entry name" value="Glycos_transf_2"/>
    <property type="match status" value="1"/>
</dbReference>
<evidence type="ECO:0000256" key="14">
    <source>
        <dbReference type="ARBA" id="ARBA00023157"/>
    </source>
</evidence>
<keyword evidence="21" id="KW-1185">Reference proteome</keyword>
<dbReference type="SMART" id="SM00458">
    <property type="entry name" value="RICIN"/>
    <property type="match status" value="1"/>
</dbReference>
<evidence type="ECO:0000256" key="17">
    <source>
        <dbReference type="SAM" id="Coils"/>
    </source>
</evidence>
<evidence type="ECO:0000256" key="5">
    <source>
        <dbReference type="ARBA" id="ARBA00022676"/>
    </source>
</evidence>
<evidence type="ECO:0000313" key="20">
    <source>
        <dbReference type="EMBL" id="KAH3721774.1"/>
    </source>
</evidence>
<evidence type="ECO:0000256" key="7">
    <source>
        <dbReference type="ARBA" id="ARBA00022692"/>
    </source>
</evidence>
<evidence type="ECO:0000256" key="6">
    <source>
        <dbReference type="ARBA" id="ARBA00022679"/>
    </source>
</evidence>
<dbReference type="Gene3D" id="3.90.550.10">
    <property type="entry name" value="Spore Coat Polysaccharide Biosynthesis Protein SpsA, Chain A"/>
    <property type="match status" value="1"/>
</dbReference>
<evidence type="ECO:0000259" key="19">
    <source>
        <dbReference type="SMART" id="SM00458"/>
    </source>
</evidence>
<dbReference type="GO" id="GO:0006493">
    <property type="term" value="P:protein O-linked glycosylation"/>
    <property type="evidence" value="ECO:0007669"/>
    <property type="project" value="TreeGrafter"/>
</dbReference>
<keyword evidence="10" id="KW-0735">Signal-anchor</keyword>
<comment type="similarity">
    <text evidence="4 16">Belongs to the glycosyltransferase 2 family. GalNAc-T subfamily.</text>
</comment>
<comment type="cofactor">
    <cofactor evidence="1 16">
        <name>Mn(2+)</name>
        <dbReference type="ChEBI" id="CHEBI:29035"/>
    </cofactor>
</comment>
<dbReference type="InterPro" id="IPR001173">
    <property type="entry name" value="Glyco_trans_2-like"/>
</dbReference>
<dbReference type="GO" id="GO:0030246">
    <property type="term" value="F:carbohydrate binding"/>
    <property type="evidence" value="ECO:0007669"/>
    <property type="project" value="UniProtKB-KW"/>
</dbReference>
<feature type="domain" description="Ricin B lectin" evidence="19">
    <location>
        <begin position="577"/>
        <end position="700"/>
    </location>
</feature>
<evidence type="ECO:0000256" key="8">
    <source>
        <dbReference type="ARBA" id="ARBA00022723"/>
    </source>
</evidence>
<keyword evidence="17" id="KW-0175">Coiled coil</keyword>
<comment type="subcellular location">
    <subcellularLocation>
        <location evidence="2 16">Golgi apparatus membrane</location>
        <topology evidence="2 16">Single-pass type II membrane protein</topology>
    </subcellularLocation>
</comment>
<evidence type="ECO:0000256" key="12">
    <source>
        <dbReference type="ARBA" id="ARBA00023034"/>
    </source>
</evidence>
<comment type="caution">
    <text evidence="20">The sequence shown here is derived from an EMBL/GenBank/DDBJ whole genome shotgun (WGS) entry which is preliminary data.</text>
</comment>
<gene>
    <name evidence="20" type="ORF">DPMN_064722</name>
</gene>
<dbReference type="Pfam" id="PF00652">
    <property type="entry name" value="Ricin_B_lectin"/>
    <property type="match status" value="1"/>
</dbReference>
<evidence type="ECO:0000256" key="10">
    <source>
        <dbReference type="ARBA" id="ARBA00022968"/>
    </source>
</evidence>
<keyword evidence="14 16" id="KW-1015">Disulfide bond</keyword>
<dbReference type="InterPro" id="IPR029044">
    <property type="entry name" value="Nucleotide-diphossugar_trans"/>
</dbReference>
<dbReference type="PANTHER" id="PTHR11675:SF131">
    <property type="entry name" value="POLYPEPTIDE N-ACETYLGALACTOSAMINYLTRANSFERASE 9-RELATED"/>
    <property type="match status" value="1"/>
</dbReference>
<dbReference type="InterPro" id="IPR000772">
    <property type="entry name" value="Ricin_B_lectin"/>
</dbReference>
<dbReference type="GO" id="GO:0004653">
    <property type="term" value="F:polypeptide N-acetylgalactosaminyltransferase activity"/>
    <property type="evidence" value="ECO:0007669"/>
    <property type="project" value="TreeGrafter"/>
</dbReference>
<feature type="region of interest" description="Disordered" evidence="18">
    <location>
        <begin position="134"/>
        <end position="168"/>
    </location>
</feature>
<dbReference type="EMBL" id="JAIWYP010000013">
    <property type="protein sequence ID" value="KAH3721774.1"/>
    <property type="molecule type" value="Genomic_DNA"/>
</dbReference>
<dbReference type="PANTHER" id="PTHR11675">
    <property type="entry name" value="N-ACETYLGALACTOSAMINYLTRANSFERASE"/>
    <property type="match status" value="1"/>
</dbReference>
<evidence type="ECO:0000256" key="9">
    <source>
        <dbReference type="ARBA" id="ARBA00022734"/>
    </source>
</evidence>